<evidence type="ECO:0000259" key="1">
    <source>
        <dbReference type="Pfam" id="PF22928"/>
    </source>
</evidence>
<comment type="caution">
    <text evidence="2">The sequence shown here is derived from an EMBL/GenBank/DDBJ whole genome shotgun (WGS) entry which is preliminary data.</text>
</comment>
<evidence type="ECO:0000313" key="3">
    <source>
        <dbReference type="Proteomes" id="UP000835052"/>
    </source>
</evidence>
<dbReference type="OrthoDB" id="5776349at2759"/>
<accession>A0A8S1GP98</accession>
<sequence>MRIPKPANFTPTKWRFPGLLAMFTASSSQMTDIDEREGRTPSFSHQRHLASNEWQNWQGSQANKEADNLAFGKFDYSPKMTDSETLDFIRKLERSLRAHHNKTAKMPKIVAKLFLHPNSSVRKCAFSCAVLILANVATKPEQILEAYRIALCCSNGDIAENALSFLPQFVKVCPEQAWNLNKFGIAGHERISFPSTEMEKHIAMANQSSMR</sequence>
<protein>
    <recommendedName>
        <fullName evidence="1">Integrator complex subunit 1 R4 domain-containing protein</fullName>
    </recommendedName>
</protein>
<feature type="domain" description="Integrator complex subunit 1 R4" evidence="1">
    <location>
        <begin position="81"/>
        <end position="173"/>
    </location>
</feature>
<dbReference type="InterPro" id="IPR053965">
    <property type="entry name" value="INTS1_R4"/>
</dbReference>
<dbReference type="Proteomes" id="UP000835052">
    <property type="component" value="Unassembled WGS sequence"/>
</dbReference>
<keyword evidence="3" id="KW-1185">Reference proteome</keyword>
<name>A0A8S1GP98_9PELO</name>
<gene>
    <name evidence="2" type="ORF">CAUJ_LOCUS630</name>
</gene>
<evidence type="ECO:0000313" key="2">
    <source>
        <dbReference type="EMBL" id="CAD6184711.1"/>
    </source>
</evidence>
<dbReference type="Pfam" id="PF22928">
    <property type="entry name" value="INTS1_R4"/>
    <property type="match status" value="1"/>
</dbReference>
<dbReference type="InterPro" id="IPR016024">
    <property type="entry name" value="ARM-type_fold"/>
</dbReference>
<organism evidence="2 3">
    <name type="scientific">Caenorhabditis auriculariae</name>
    <dbReference type="NCBI Taxonomy" id="2777116"/>
    <lineage>
        <taxon>Eukaryota</taxon>
        <taxon>Metazoa</taxon>
        <taxon>Ecdysozoa</taxon>
        <taxon>Nematoda</taxon>
        <taxon>Chromadorea</taxon>
        <taxon>Rhabditida</taxon>
        <taxon>Rhabditina</taxon>
        <taxon>Rhabditomorpha</taxon>
        <taxon>Rhabditoidea</taxon>
        <taxon>Rhabditidae</taxon>
        <taxon>Peloderinae</taxon>
        <taxon>Caenorhabditis</taxon>
    </lineage>
</organism>
<reference evidence="2" key="1">
    <citation type="submission" date="2020-10" db="EMBL/GenBank/DDBJ databases">
        <authorList>
            <person name="Kikuchi T."/>
        </authorList>
    </citation>
    <scope>NUCLEOTIDE SEQUENCE</scope>
    <source>
        <strain evidence="2">NKZ352</strain>
    </source>
</reference>
<dbReference type="SUPFAM" id="SSF48371">
    <property type="entry name" value="ARM repeat"/>
    <property type="match status" value="1"/>
</dbReference>
<dbReference type="EMBL" id="CAJGYM010000001">
    <property type="protein sequence ID" value="CAD6184711.1"/>
    <property type="molecule type" value="Genomic_DNA"/>
</dbReference>
<dbReference type="AlphaFoldDB" id="A0A8S1GP98"/>
<proteinExistence type="predicted"/>